<evidence type="ECO:0000256" key="5">
    <source>
        <dbReference type="ARBA" id="ARBA00023319"/>
    </source>
</evidence>
<comment type="caution">
    <text evidence="7">The sequence shown here is derived from an EMBL/GenBank/DDBJ whole genome shotgun (WGS) entry which is preliminary data.</text>
</comment>
<dbReference type="PANTHER" id="PTHR11640:SF167">
    <property type="entry name" value="SIGNAL-REGULATORY PROTEIN BETA-1-LIKE"/>
    <property type="match status" value="1"/>
</dbReference>
<accession>A0A8B6HAF8</accession>
<keyword evidence="5" id="KW-0393">Immunoglobulin domain</keyword>
<feature type="domain" description="Ig-like" evidence="6">
    <location>
        <begin position="119"/>
        <end position="204"/>
    </location>
</feature>
<evidence type="ECO:0000313" key="8">
    <source>
        <dbReference type="Proteomes" id="UP000596742"/>
    </source>
</evidence>
<dbReference type="EMBL" id="UYJE01009704">
    <property type="protein sequence ID" value="VDI75927.1"/>
    <property type="molecule type" value="Genomic_DNA"/>
</dbReference>
<gene>
    <name evidence="7" type="ORF">MGAL_10B079796</name>
</gene>
<dbReference type="Pfam" id="PF13927">
    <property type="entry name" value="Ig_3"/>
    <property type="match status" value="1"/>
</dbReference>
<dbReference type="SMART" id="SM00409">
    <property type="entry name" value="IG"/>
    <property type="match status" value="3"/>
</dbReference>
<dbReference type="InterPro" id="IPR051275">
    <property type="entry name" value="Cell_adhesion_signaling"/>
</dbReference>
<evidence type="ECO:0000256" key="3">
    <source>
        <dbReference type="ARBA" id="ARBA00023157"/>
    </source>
</evidence>
<keyword evidence="8" id="KW-1185">Reference proteome</keyword>
<dbReference type="InterPro" id="IPR007110">
    <property type="entry name" value="Ig-like_dom"/>
</dbReference>
<evidence type="ECO:0000256" key="2">
    <source>
        <dbReference type="ARBA" id="ARBA00023136"/>
    </source>
</evidence>
<dbReference type="InterPro" id="IPR036179">
    <property type="entry name" value="Ig-like_dom_sf"/>
</dbReference>
<dbReference type="PROSITE" id="PS50835">
    <property type="entry name" value="IG_LIKE"/>
    <property type="match status" value="3"/>
</dbReference>
<keyword evidence="4" id="KW-0325">Glycoprotein</keyword>
<organism evidence="7 8">
    <name type="scientific">Mytilus galloprovincialis</name>
    <name type="common">Mediterranean mussel</name>
    <dbReference type="NCBI Taxonomy" id="29158"/>
    <lineage>
        <taxon>Eukaryota</taxon>
        <taxon>Metazoa</taxon>
        <taxon>Spiralia</taxon>
        <taxon>Lophotrochozoa</taxon>
        <taxon>Mollusca</taxon>
        <taxon>Bivalvia</taxon>
        <taxon>Autobranchia</taxon>
        <taxon>Pteriomorphia</taxon>
        <taxon>Mytilida</taxon>
        <taxon>Mytiloidea</taxon>
        <taxon>Mytilidae</taxon>
        <taxon>Mytilinae</taxon>
        <taxon>Mytilus</taxon>
    </lineage>
</organism>
<reference evidence="7" key="1">
    <citation type="submission" date="2018-11" db="EMBL/GenBank/DDBJ databases">
        <authorList>
            <person name="Alioto T."/>
            <person name="Alioto T."/>
        </authorList>
    </citation>
    <scope>NUCLEOTIDE SEQUENCE</scope>
</reference>
<dbReference type="OrthoDB" id="6143670at2759"/>
<evidence type="ECO:0000256" key="1">
    <source>
        <dbReference type="ARBA" id="ARBA00004479"/>
    </source>
</evidence>
<keyword evidence="3" id="KW-1015">Disulfide bond</keyword>
<dbReference type="AlphaFoldDB" id="A0A8B6HAF8"/>
<dbReference type="GO" id="GO:0050839">
    <property type="term" value="F:cell adhesion molecule binding"/>
    <property type="evidence" value="ECO:0007669"/>
    <property type="project" value="TreeGrafter"/>
</dbReference>
<feature type="domain" description="Ig-like" evidence="6">
    <location>
        <begin position="301"/>
        <end position="382"/>
    </location>
</feature>
<dbReference type="GO" id="GO:0005886">
    <property type="term" value="C:plasma membrane"/>
    <property type="evidence" value="ECO:0007669"/>
    <property type="project" value="TreeGrafter"/>
</dbReference>
<dbReference type="InterPro" id="IPR003599">
    <property type="entry name" value="Ig_sub"/>
</dbReference>
<dbReference type="InterPro" id="IPR013783">
    <property type="entry name" value="Ig-like_fold"/>
</dbReference>
<protein>
    <submittedName>
        <fullName evidence="7">Cell adhesion molecule 3</fullName>
    </submittedName>
</protein>
<evidence type="ECO:0000313" key="7">
    <source>
        <dbReference type="EMBL" id="VDI75927.1"/>
    </source>
</evidence>
<feature type="domain" description="Ig-like" evidence="6">
    <location>
        <begin position="213"/>
        <end position="298"/>
    </location>
</feature>
<dbReference type="GO" id="GO:0005911">
    <property type="term" value="C:cell-cell junction"/>
    <property type="evidence" value="ECO:0007669"/>
    <property type="project" value="TreeGrafter"/>
</dbReference>
<dbReference type="PANTHER" id="PTHR11640">
    <property type="entry name" value="NEPHRIN"/>
    <property type="match status" value="1"/>
</dbReference>
<evidence type="ECO:0000259" key="6">
    <source>
        <dbReference type="PROSITE" id="PS50835"/>
    </source>
</evidence>
<dbReference type="SUPFAM" id="SSF48726">
    <property type="entry name" value="Immunoglobulin"/>
    <property type="match status" value="3"/>
</dbReference>
<keyword evidence="2" id="KW-0472">Membrane</keyword>
<comment type="subcellular location">
    <subcellularLocation>
        <location evidence="1">Membrane</location>
        <topology evidence="1">Single-pass type I membrane protein</topology>
    </subcellularLocation>
</comment>
<name>A0A8B6HAF8_MYTGA</name>
<dbReference type="Proteomes" id="UP000596742">
    <property type="component" value="Unassembled WGS sequence"/>
</dbReference>
<dbReference type="GO" id="GO:0098609">
    <property type="term" value="P:cell-cell adhesion"/>
    <property type="evidence" value="ECO:0007669"/>
    <property type="project" value="TreeGrafter"/>
</dbReference>
<dbReference type="InterPro" id="IPR013106">
    <property type="entry name" value="Ig_V-set"/>
</dbReference>
<evidence type="ECO:0000256" key="4">
    <source>
        <dbReference type="ARBA" id="ARBA00023180"/>
    </source>
</evidence>
<dbReference type="Gene3D" id="2.60.40.10">
    <property type="entry name" value="Immunoglobulins"/>
    <property type="match status" value="3"/>
</dbReference>
<sequence length="534" mass="59761">MEDVGYIYFSTGDDITLKCDCKAFFWNGPTLENTGMDISQVKYTDINDESQVWNVSIYTNGDTVAGTLPQTLSSRLHVIGNKFDLHMTNLSPSNEGLYTCESECGVSENRFLLQIKTLPTNLEILNVDDNYTVTGKENIQLDLICLVKSGKPPEVLTWRKNRTIIRQGGPSKLVYSFIPDKTDHQSVYSCEVQTSFMEMPLKMTIHLDIQYKPSIKVDVIDPLIEEGKPMNLCCSSRSNPKHSTIAWFKEDTQILSSNSESVVCYRWNNVSRHDTGNYTCYSQNRIGNASSKLSLVISYAPVVTVRFSKLHGDSTVGAIQCMADGEPNSYNYYPWEHRSLFNEHIRYLGATDTFKGILQLPFANISNKYQDAGFYICNVSNGIPDYYGNIFQQGRVYFESKAPPVFAAINTRTQGNSKEPADEIKVFVSSSSAINCYNITTIGSVLASSKNIDVKTNLILIQENYYGANVTVNGTEITFILNGLNFHGSRQFNVTVCNSYGHSSFVVELKSTVIVKDNIKNETVEEESAEIEGS</sequence>
<proteinExistence type="predicted"/>
<dbReference type="Pfam" id="PF07686">
    <property type="entry name" value="V-set"/>
    <property type="match status" value="1"/>
</dbReference>